<feature type="non-terminal residue" evidence="1">
    <location>
        <position position="1"/>
    </location>
</feature>
<dbReference type="EMBL" id="AUZY01003595">
    <property type="protein sequence ID" value="EQD68178.1"/>
    <property type="molecule type" value="Genomic_DNA"/>
</dbReference>
<reference evidence="1" key="2">
    <citation type="journal article" date="2014" name="ISME J.">
        <title>Microbial stratification in low pH oxic and suboxic macroscopic growths along an acid mine drainage.</title>
        <authorList>
            <person name="Mendez-Garcia C."/>
            <person name="Mesa V."/>
            <person name="Sprenger R.R."/>
            <person name="Richter M."/>
            <person name="Diez M.S."/>
            <person name="Solano J."/>
            <person name="Bargiela R."/>
            <person name="Golyshina O.V."/>
            <person name="Manteca A."/>
            <person name="Ramos J.L."/>
            <person name="Gallego J.R."/>
            <person name="Llorente I."/>
            <person name="Martins Dos Santos V.A."/>
            <person name="Jensen O.N."/>
            <person name="Pelaez A.I."/>
            <person name="Sanchez J."/>
            <person name="Ferrer M."/>
        </authorList>
    </citation>
    <scope>NUCLEOTIDE SEQUENCE</scope>
</reference>
<gene>
    <name evidence="1" type="ORF">B1B_05662</name>
</gene>
<dbReference type="AlphaFoldDB" id="T1BHS0"/>
<reference evidence="1" key="1">
    <citation type="submission" date="2013-08" db="EMBL/GenBank/DDBJ databases">
        <authorList>
            <person name="Mendez C."/>
            <person name="Richter M."/>
            <person name="Ferrer M."/>
            <person name="Sanchez J."/>
        </authorList>
    </citation>
    <scope>NUCLEOTIDE SEQUENCE</scope>
</reference>
<accession>T1BHS0</accession>
<comment type="caution">
    <text evidence="1">The sequence shown here is derived from an EMBL/GenBank/DDBJ whole genome shotgun (WGS) entry which is preliminary data.</text>
</comment>
<evidence type="ECO:0000313" key="1">
    <source>
        <dbReference type="EMBL" id="EQD68178.1"/>
    </source>
</evidence>
<name>T1BHS0_9ZZZZ</name>
<sequence>AIARWTTSFVEAHIKVGIEALKLVRRNGRSVKHLRFEEDLETDAD</sequence>
<organism evidence="1">
    <name type="scientific">mine drainage metagenome</name>
    <dbReference type="NCBI Taxonomy" id="410659"/>
    <lineage>
        <taxon>unclassified sequences</taxon>
        <taxon>metagenomes</taxon>
        <taxon>ecological metagenomes</taxon>
    </lineage>
</organism>
<protein>
    <submittedName>
        <fullName evidence="1">Uncharacterized protein</fullName>
    </submittedName>
</protein>
<proteinExistence type="predicted"/>